<dbReference type="PROSITE" id="PS50075">
    <property type="entry name" value="CARRIER"/>
    <property type="match status" value="1"/>
</dbReference>
<dbReference type="SUPFAM" id="SSF47336">
    <property type="entry name" value="ACP-like"/>
    <property type="match status" value="1"/>
</dbReference>
<dbReference type="InterPro" id="IPR029058">
    <property type="entry name" value="AB_hydrolase_fold"/>
</dbReference>
<evidence type="ECO:0000313" key="3">
    <source>
        <dbReference type="Proteomes" id="UP000292564"/>
    </source>
</evidence>
<dbReference type="Proteomes" id="UP000292564">
    <property type="component" value="Unassembled WGS sequence"/>
</dbReference>
<dbReference type="AlphaFoldDB" id="A0A4Q7ZKA0"/>
<name>A0A4Q7ZKA0_9ACTN</name>
<sequence>MSNPDDIAARLCGIASGIIGTTLSPEDDFYDAGGTYLFAVKLVGEARKANLTGVTVELVQKHRTLAAVARHLAQPAEAGAGARPQTMQELWEGAGSTWQEPLAETVVPLIEGEGTPFFCAHWGTGNIEFLSRFAAAASFDRPLYGIRSGPIARRERPLLSVRERAARHLAEIRRIQPHGPYLLGGLCSGGLLALELADLLVADGERVAEVALINSVPATAPHSFDPGWGLDDLYRFRMAWMRRNFKITNPAQAAEIIMPQIREADWCDRSTPDTDWGWLQLAWAALALSQVHHQMRRYDGHAAVFQQPDPADDPRNSWAPWLGEYDEYHYATGDTYEVVQQESFWPDLRKALDAAMARESA</sequence>
<evidence type="ECO:0000259" key="1">
    <source>
        <dbReference type="PROSITE" id="PS50075"/>
    </source>
</evidence>
<dbReference type="Pfam" id="PF00975">
    <property type="entry name" value="Thioesterase"/>
    <property type="match status" value="1"/>
</dbReference>
<dbReference type="RefSeq" id="WP_130509789.1">
    <property type="nucleotide sequence ID" value="NZ_SHKY01000001.1"/>
</dbReference>
<keyword evidence="3" id="KW-1185">Reference proteome</keyword>
<dbReference type="OrthoDB" id="2472181at2"/>
<accession>A0A4Q7ZKA0</accession>
<protein>
    <submittedName>
        <fullName evidence="2">Thioesterase domain-containing protein</fullName>
    </submittedName>
</protein>
<dbReference type="Gene3D" id="3.40.50.1820">
    <property type="entry name" value="alpha/beta hydrolase"/>
    <property type="match status" value="1"/>
</dbReference>
<dbReference type="Gene3D" id="1.10.1200.10">
    <property type="entry name" value="ACP-like"/>
    <property type="match status" value="1"/>
</dbReference>
<dbReference type="InterPro" id="IPR036736">
    <property type="entry name" value="ACP-like_sf"/>
</dbReference>
<dbReference type="SUPFAM" id="SSF53474">
    <property type="entry name" value="alpha/beta-Hydrolases"/>
    <property type="match status" value="1"/>
</dbReference>
<organism evidence="2 3">
    <name type="scientific">Krasilnikovia cinnamomea</name>
    <dbReference type="NCBI Taxonomy" id="349313"/>
    <lineage>
        <taxon>Bacteria</taxon>
        <taxon>Bacillati</taxon>
        <taxon>Actinomycetota</taxon>
        <taxon>Actinomycetes</taxon>
        <taxon>Micromonosporales</taxon>
        <taxon>Micromonosporaceae</taxon>
        <taxon>Krasilnikovia</taxon>
    </lineage>
</organism>
<evidence type="ECO:0000313" key="2">
    <source>
        <dbReference type="EMBL" id="RZU50941.1"/>
    </source>
</evidence>
<dbReference type="EMBL" id="SHKY01000001">
    <property type="protein sequence ID" value="RZU50941.1"/>
    <property type="molecule type" value="Genomic_DNA"/>
</dbReference>
<dbReference type="InterPro" id="IPR009081">
    <property type="entry name" value="PP-bd_ACP"/>
</dbReference>
<feature type="domain" description="Carrier" evidence="1">
    <location>
        <begin position="2"/>
        <end position="76"/>
    </location>
</feature>
<comment type="caution">
    <text evidence="2">The sequence shown here is derived from an EMBL/GenBank/DDBJ whole genome shotgun (WGS) entry which is preliminary data.</text>
</comment>
<reference evidence="2 3" key="1">
    <citation type="submission" date="2019-02" db="EMBL/GenBank/DDBJ databases">
        <title>Sequencing the genomes of 1000 actinobacteria strains.</title>
        <authorList>
            <person name="Klenk H.-P."/>
        </authorList>
    </citation>
    <scope>NUCLEOTIDE SEQUENCE [LARGE SCALE GENOMIC DNA]</scope>
    <source>
        <strain evidence="2 3">DSM 45162</strain>
    </source>
</reference>
<gene>
    <name evidence="2" type="ORF">EV385_2733</name>
</gene>
<dbReference type="InterPro" id="IPR001031">
    <property type="entry name" value="Thioesterase"/>
</dbReference>
<proteinExistence type="predicted"/>